<feature type="compositionally biased region" description="Polar residues" evidence="1">
    <location>
        <begin position="60"/>
        <end position="74"/>
    </location>
</feature>
<dbReference type="Proteomes" id="UP001352852">
    <property type="component" value="Unassembled WGS sequence"/>
</dbReference>
<evidence type="ECO:0000313" key="2">
    <source>
        <dbReference type="EMBL" id="MED6286667.1"/>
    </source>
</evidence>
<reference evidence="2 3" key="1">
    <citation type="submission" date="2021-06" db="EMBL/GenBank/DDBJ databases">
        <authorList>
            <person name="Palmer J.M."/>
        </authorList>
    </citation>
    <scope>NUCLEOTIDE SEQUENCE [LARGE SCALE GENOMIC DNA]</scope>
    <source>
        <strain evidence="2 3">CL_MEX2019</strain>
        <tissue evidence="2">Muscle</tissue>
    </source>
</reference>
<comment type="caution">
    <text evidence="2">The sequence shown here is derived from an EMBL/GenBank/DDBJ whole genome shotgun (WGS) entry which is preliminary data.</text>
</comment>
<proteinExistence type="predicted"/>
<keyword evidence="3" id="KW-1185">Reference proteome</keyword>
<sequence length="124" mass="14421">MLFHLETSNKGYNYLEKICSYRKLNATIHPSIFFTSFFRTGSQEAGVHLQQSMDMQPGQFASPSQGNTGQNHTHPFTPMVNSERPINLTVMFLDCGRKPKYREITSKKKQNYSTEPMYFFYLFS</sequence>
<evidence type="ECO:0000256" key="1">
    <source>
        <dbReference type="SAM" id="MobiDB-lite"/>
    </source>
</evidence>
<accession>A0ABU7EHD9</accession>
<evidence type="ECO:0000313" key="3">
    <source>
        <dbReference type="Proteomes" id="UP001352852"/>
    </source>
</evidence>
<name>A0ABU7EHD9_9TELE</name>
<feature type="region of interest" description="Disordered" evidence="1">
    <location>
        <begin position="60"/>
        <end position="80"/>
    </location>
</feature>
<dbReference type="EMBL" id="JAHUTJ010057869">
    <property type="protein sequence ID" value="MED6286667.1"/>
    <property type="molecule type" value="Genomic_DNA"/>
</dbReference>
<organism evidence="2 3">
    <name type="scientific">Characodon lateralis</name>
    <dbReference type="NCBI Taxonomy" id="208331"/>
    <lineage>
        <taxon>Eukaryota</taxon>
        <taxon>Metazoa</taxon>
        <taxon>Chordata</taxon>
        <taxon>Craniata</taxon>
        <taxon>Vertebrata</taxon>
        <taxon>Euteleostomi</taxon>
        <taxon>Actinopterygii</taxon>
        <taxon>Neopterygii</taxon>
        <taxon>Teleostei</taxon>
        <taxon>Neoteleostei</taxon>
        <taxon>Acanthomorphata</taxon>
        <taxon>Ovalentaria</taxon>
        <taxon>Atherinomorphae</taxon>
        <taxon>Cyprinodontiformes</taxon>
        <taxon>Goodeidae</taxon>
        <taxon>Characodon</taxon>
    </lineage>
</organism>
<gene>
    <name evidence="2" type="ORF">CHARACLAT_008402</name>
</gene>
<protein>
    <submittedName>
        <fullName evidence="2">Uncharacterized protein</fullName>
    </submittedName>
</protein>